<comment type="caution">
    <text evidence="2">The sequence shown here is derived from an EMBL/GenBank/DDBJ whole genome shotgun (WGS) entry which is preliminary data.</text>
</comment>
<dbReference type="EMBL" id="LAUZ02000056">
    <property type="protein sequence ID" value="KKF00188.1"/>
    <property type="molecule type" value="Genomic_DNA"/>
</dbReference>
<gene>
    <name evidence="2" type="ORF">WN67_20115</name>
</gene>
<proteinExistence type="predicted"/>
<dbReference type="InterPro" id="IPR029033">
    <property type="entry name" value="His_PPase_superfam"/>
</dbReference>
<protein>
    <submittedName>
        <fullName evidence="2">Acid phosphatase</fullName>
    </submittedName>
</protein>
<name>A0A0M2JUD4_9MYCO</name>
<dbReference type="Proteomes" id="UP000034150">
    <property type="component" value="Unassembled WGS sequence"/>
</dbReference>
<dbReference type="PANTHER" id="PTHR48100:SF15">
    <property type="entry name" value="SEDOHEPTULOSE 1,7-BISPHOSPHATASE"/>
    <property type="match status" value="1"/>
</dbReference>
<dbReference type="GO" id="GO:0070297">
    <property type="term" value="P:regulation of phosphorelay signal transduction system"/>
    <property type="evidence" value="ECO:0007669"/>
    <property type="project" value="TreeGrafter"/>
</dbReference>
<accession>A0A0M2JUD4</accession>
<dbReference type="GO" id="GO:0101006">
    <property type="term" value="F:protein histidine phosphatase activity"/>
    <property type="evidence" value="ECO:0007669"/>
    <property type="project" value="TreeGrafter"/>
</dbReference>
<feature type="binding site" evidence="1">
    <location>
        <position position="64"/>
    </location>
    <ligand>
        <name>substrate</name>
    </ligand>
</feature>
<evidence type="ECO:0000256" key="1">
    <source>
        <dbReference type="PIRSR" id="PIRSR613078-2"/>
    </source>
</evidence>
<dbReference type="Pfam" id="PF00300">
    <property type="entry name" value="His_Phos_1"/>
    <property type="match status" value="1"/>
</dbReference>
<dbReference type="PANTHER" id="PTHR48100">
    <property type="entry name" value="BROAD-SPECIFICITY PHOSPHATASE YOR283W-RELATED"/>
    <property type="match status" value="1"/>
</dbReference>
<evidence type="ECO:0000313" key="2">
    <source>
        <dbReference type="EMBL" id="KKF00188.1"/>
    </source>
</evidence>
<dbReference type="SMART" id="SM00855">
    <property type="entry name" value="PGAM"/>
    <property type="match status" value="1"/>
</dbReference>
<dbReference type="NCBIfam" id="NF009993">
    <property type="entry name" value="PRK13462.1"/>
    <property type="match status" value="1"/>
</dbReference>
<sequence length="203" mass="22282">MALLEHRLILLRHGETEWSKSGKHTGRTELELTEHGRAQAAAAAETVASLRLQNPFVISSPRVRARTTAELAGLHIDEVNPLISEWDYGDYEGTTTEDIRKAVPNWLVWTHGCPGGETTAAVCERADRAIAVALEHMETRDVVFVGHGHFSRAVITRWIEQPVYEGIRFAMPAVSIAVCGFEHGVRQLSALGLTGRPDPAVST</sequence>
<dbReference type="InterPro" id="IPR013078">
    <property type="entry name" value="His_Pase_superF_clade-1"/>
</dbReference>
<dbReference type="STRING" id="1807.MOBUDSM44075_00845"/>
<dbReference type="CDD" id="cd07067">
    <property type="entry name" value="HP_PGM_like"/>
    <property type="match status" value="1"/>
</dbReference>
<dbReference type="PATRIC" id="fig|1807.13.peg.4230"/>
<dbReference type="OrthoDB" id="4697614at2"/>
<organism evidence="2 3">
    <name type="scientific">Mycolicibacterium obuense</name>
    <dbReference type="NCBI Taxonomy" id="1807"/>
    <lineage>
        <taxon>Bacteria</taxon>
        <taxon>Bacillati</taxon>
        <taxon>Actinomycetota</taxon>
        <taxon>Actinomycetes</taxon>
        <taxon>Mycobacteriales</taxon>
        <taxon>Mycobacteriaceae</taxon>
        <taxon>Mycolicibacterium</taxon>
    </lineage>
</organism>
<dbReference type="InterPro" id="IPR050275">
    <property type="entry name" value="PGM_Phosphatase"/>
</dbReference>
<evidence type="ECO:0000313" key="3">
    <source>
        <dbReference type="Proteomes" id="UP000034150"/>
    </source>
</evidence>
<dbReference type="Gene3D" id="3.40.50.1240">
    <property type="entry name" value="Phosphoglycerate mutase-like"/>
    <property type="match status" value="1"/>
</dbReference>
<dbReference type="RefSeq" id="WP_046364832.1">
    <property type="nucleotide sequence ID" value="NZ_CALTXN010000027.1"/>
</dbReference>
<keyword evidence="3" id="KW-1185">Reference proteome</keyword>
<dbReference type="SUPFAM" id="SSF53254">
    <property type="entry name" value="Phosphoglycerate mutase-like"/>
    <property type="match status" value="1"/>
</dbReference>
<feature type="binding site" evidence="1">
    <location>
        <begin position="25"/>
        <end position="26"/>
    </location>
    <ligand>
        <name>substrate</name>
    </ligand>
</feature>
<dbReference type="AlphaFoldDB" id="A0A0M2JUD4"/>
<reference evidence="2 3" key="1">
    <citation type="journal article" date="2015" name="Genome Announc.">
        <title>Draft Genome Sequence of Mycobacterium obuense Strain UC1, Isolated from Patient Sputum.</title>
        <authorList>
            <person name="Greninger A.L."/>
            <person name="Cunningham G."/>
            <person name="Hsu E.D."/>
            <person name="Yu J.M."/>
            <person name="Chiu C.Y."/>
            <person name="Miller S."/>
        </authorList>
    </citation>
    <scope>NUCLEOTIDE SEQUENCE [LARGE SCALE GENOMIC DNA]</scope>
    <source>
        <strain evidence="2 3">UC1</strain>
    </source>
</reference>